<comment type="caution">
    <text evidence="3">The sequence shown here is derived from an EMBL/GenBank/DDBJ whole genome shotgun (WGS) entry which is preliminary data.</text>
</comment>
<keyword evidence="1" id="KW-0238">DNA-binding</keyword>
<evidence type="ECO:0000259" key="2">
    <source>
        <dbReference type="PROSITE" id="PS50943"/>
    </source>
</evidence>
<dbReference type="Proteomes" id="UP000665561">
    <property type="component" value="Unassembled WGS sequence"/>
</dbReference>
<evidence type="ECO:0000313" key="3">
    <source>
        <dbReference type="EMBL" id="NBD25553.1"/>
    </source>
</evidence>
<dbReference type="SMART" id="SM00530">
    <property type="entry name" value="HTH_XRE"/>
    <property type="match status" value="1"/>
</dbReference>
<dbReference type="PROSITE" id="PS50943">
    <property type="entry name" value="HTH_CROC1"/>
    <property type="match status" value="1"/>
</dbReference>
<feature type="domain" description="HTH cro/C1-type" evidence="2">
    <location>
        <begin position="8"/>
        <end position="62"/>
    </location>
</feature>
<organism evidence="3 4">
    <name type="scientific">Paenibacillus glycinis</name>
    <dbReference type="NCBI Taxonomy" id="2697035"/>
    <lineage>
        <taxon>Bacteria</taxon>
        <taxon>Bacillati</taxon>
        <taxon>Bacillota</taxon>
        <taxon>Bacilli</taxon>
        <taxon>Bacillales</taxon>
        <taxon>Paenibacillaceae</taxon>
        <taxon>Paenibacillus</taxon>
    </lineage>
</organism>
<dbReference type="SUPFAM" id="SSF47413">
    <property type="entry name" value="lambda repressor-like DNA-binding domains"/>
    <property type="match status" value="1"/>
</dbReference>
<dbReference type="EMBL" id="JAAAMV010000012">
    <property type="protein sequence ID" value="NBD25553.1"/>
    <property type="molecule type" value="Genomic_DNA"/>
</dbReference>
<sequence length="64" mass="7255">MATIGDKIKAIRKARELSQVEFSAIIGISQGRLSEIEKNITKPSAETLIQLRKKFDIDINWLLD</sequence>
<reference evidence="3 4" key="1">
    <citation type="submission" date="2020-01" db="EMBL/GenBank/DDBJ databases">
        <title>Paenibacillus soybeanensis sp. nov. isolated from the nodules of soybean (Glycine max(L.) Merr).</title>
        <authorList>
            <person name="Wang H."/>
        </authorList>
    </citation>
    <scope>NUCLEOTIDE SEQUENCE [LARGE SCALE GENOMIC DNA]</scope>
    <source>
        <strain evidence="3 4">T1</strain>
    </source>
</reference>
<dbReference type="RefSeq" id="WP_161744353.1">
    <property type="nucleotide sequence ID" value="NZ_JAAAMV010000012.1"/>
</dbReference>
<gene>
    <name evidence="3" type="ORF">GT019_16855</name>
</gene>
<protein>
    <submittedName>
        <fullName evidence="3">Helix-turn-helix domain-containing protein</fullName>
    </submittedName>
</protein>
<dbReference type="InterPro" id="IPR050807">
    <property type="entry name" value="TransReg_Diox_bact_type"/>
</dbReference>
<dbReference type="CDD" id="cd00093">
    <property type="entry name" value="HTH_XRE"/>
    <property type="match status" value="1"/>
</dbReference>
<evidence type="ECO:0000256" key="1">
    <source>
        <dbReference type="ARBA" id="ARBA00023125"/>
    </source>
</evidence>
<proteinExistence type="predicted"/>
<evidence type="ECO:0000313" key="4">
    <source>
        <dbReference type="Proteomes" id="UP000665561"/>
    </source>
</evidence>
<name>A0ABW9XSC6_9BACL</name>
<dbReference type="Gene3D" id="1.10.260.40">
    <property type="entry name" value="lambda repressor-like DNA-binding domains"/>
    <property type="match status" value="1"/>
</dbReference>
<dbReference type="PANTHER" id="PTHR46797">
    <property type="entry name" value="HTH-TYPE TRANSCRIPTIONAL REGULATOR"/>
    <property type="match status" value="1"/>
</dbReference>
<dbReference type="Pfam" id="PF01381">
    <property type="entry name" value="HTH_3"/>
    <property type="match status" value="1"/>
</dbReference>
<dbReference type="InterPro" id="IPR001387">
    <property type="entry name" value="Cro/C1-type_HTH"/>
</dbReference>
<dbReference type="PANTHER" id="PTHR46797:SF1">
    <property type="entry name" value="METHYLPHOSPHONATE SYNTHASE"/>
    <property type="match status" value="1"/>
</dbReference>
<accession>A0ABW9XSC6</accession>
<keyword evidence="4" id="KW-1185">Reference proteome</keyword>
<dbReference type="InterPro" id="IPR010982">
    <property type="entry name" value="Lambda_DNA-bd_dom_sf"/>
</dbReference>